<evidence type="ECO:0000313" key="4">
    <source>
        <dbReference type="Proteomes" id="UP000053593"/>
    </source>
</evidence>
<dbReference type="Proteomes" id="UP000053593">
    <property type="component" value="Unassembled WGS sequence"/>
</dbReference>
<evidence type="ECO:0000313" key="3">
    <source>
        <dbReference type="EMBL" id="KIK61939.1"/>
    </source>
</evidence>
<evidence type="ECO:0000256" key="1">
    <source>
        <dbReference type="ARBA" id="ARBA00022737"/>
    </source>
</evidence>
<feature type="non-terminal residue" evidence="3">
    <location>
        <position position="1"/>
    </location>
</feature>
<dbReference type="PANTHER" id="PTHR10039">
    <property type="entry name" value="AMELOGENIN"/>
    <property type="match status" value="1"/>
</dbReference>
<dbReference type="PROSITE" id="PS50837">
    <property type="entry name" value="NACHT"/>
    <property type="match status" value="1"/>
</dbReference>
<dbReference type="EMBL" id="KN834769">
    <property type="protein sequence ID" value="KIK61939.1"/>
    <property type="molecule type" value="Genomic_DNA"/>
</dbReference>
<proteinExistence type="predicted"/>
<dbReference type="InterPro" id="IPR027417">
    <property type="entry name" value="P-loop_NTPase"/>
</dbReference>
<reference evidence="3 4" key="1">
    <citation type="submission" date="2014-04" db="EMBL/GenBank/DDBJ databases">
        <title>Evolutionary Origins and Diversification of the Mycorrhizal Mutualists.</title>
        <authorList>
            <consortium name="DOE Joint Genome Institute"/>
            <consortium name="Mycorrhizal Genomics Consortium"/>
            <person name="Kohler A."/>
            <person name="Kuo A."/>
            <person name="Nagy L.G."/>
            <person name="Floudas D."/>
            <person name="Copeland A."/>
            <person name="Barry K.W."/>
            <person name="Cichocki N."/>
            <person name="Veneault-Fourrey C."/>
            <person name="LaButti K."/>
            <person name="Lindquist E.A."/>
            <person name="Lipzen A."/>
            <person name="Lundell T."/>
            <person name="Morin E."/>
            <person name="Murat C."/>
            <person name="Riley R."/>
            <person name="Ohm R."/>
            <person name="Sun H."/>
            <person name="Tunlid A."/>
            <person name="Henrissat B."/>
            <person name="Grigoriev I.V."/>
            <person name="Hibbett D.S."/>
            <person name="Martin F."/>
        </authorList>
    </citation>
    <scope>NUCLEOTIDE SEQUENCE [LARGE SCALE GENOMIC DNA]</scope>
    <source>
        <strain evidence="3 4">FD-317 M1</strain>
    </source>
</reference>
<dbReference type="Gene3D" id="3.40.50.300">
    <property type="entry name" value="P-loop containing nucleotide triphosphate hydrolases"/>
    <property type="match status" value="1"/>
</dbReference>
<accession>A0A0D0CH12</accession>
<dbReference type="OrthoDB" id="5967843at2759"/>
<protein>
    <recommendedName>
        <fullName evidence="2">NACHT domain-containing protein</fullName>
    </recommendedName>
</protein>
<feature type="domain" description="NACHT" evidence="2">
    <location>
        <begin position="48"/>
        <end position="203"/>
    </location>
</feature>
<dbReference type="SUPFAM" id="SSF52540">
    <property type="entry name" value="P-loop containing nucleoside triphosphate hydrolases"/>
    <property type="match status" value="1"/>
</dbReference>
<evidence type="ECO:0000259" key="2">
    <source>
        <dbReference type="PROSITE" id="PS50837"/>
    </source>
</evidence>
<organism evidence="3 4">
    <name type="scientific">Collybiopsis luxurians FD-317 M1</name>
    <dbReference type="NCBI Taxonomy" id="944289"/>
    <lineage>
        <taxon>Eukaryota</taxon>
        <taxon>Fungi</taxon>
        <taxon>Dikarya</taxon>
        <taxon>Basidiomycota</taxon>
        <taxon>Agaricomycotina</taxon>
        <taxon>Agaricomycetes</taxon>
        <taxon>Agaricomycetidae</taxon>
        <taxon>Agaricales</taxon>
        <taxon>Marasmiineae</taxon>
        <taxon>Omphalotaceae</taxon>
        <taxon>Collybiopsis</taxon>
        <taxon>Collybiopsis luxurians</taxon>
    </lineage>
</organism>
<keyword evidence="1" id="KW-0677">Repeat</keyword>
<keyword evidence="4" id="KW-1185">Reference proteome</keyword>
<dbReference type="AlphaFoldDB" id="A0A0D0CH12"/>
<feature type="non-terminal residue" evidence="3">
    <location>
        <position position="203"/>
    </location>
</feature>
<dbReference type="InterPro" id="IPR056884">
    <property type="entry name" value="NPHP3-like_N"/>
</dbReference>
<dbReference type="HOGENOM" id="CLU_000288_6_8_1"/>
<dbReference type="PANTHER" id="PTHR10039:SF16">
    <property type="entry name" value="GPI INOSITOL-DEACYLASE"/>
    <property type="match status" value="1"/>
</dbReference>
<dbReference type="Pfam" id="PF24883">
    <property type="entry name" value="NPHP3_N"/>
    <property type="match status" value="1"/>
</dbReference>
<name>A0A0D0CH12_9AGAR</name>
<dbReference type="InterPro" id="IPR007111">
    <property type="entry name" value="NACHT_NTPase"/>
</dbReference>
<sequence length="203" mass="22854">LEILYQNAVAGAAHNAEQRFPPPNIHPGTRVQILEILRNWINISGTSPIYWLSGAAGIGKSAVAQTIAEEFANSHLAASFFFSRSDPTRNDLKRFFTTIALQLVTSHILGPLLSEFVDLIIRNNRNIIHASLEQQFRELIVKPCNQLNAEQWKNFPPLIVIDGLDECIDIASQERLLTIIREAQSSLMLPFKFLICSRPEPRI</sequence>
<gene>
    <name evidence="3" type="ORF">GYMLUDRAFT_142583</name>
</gene>